<comment type="similarity">
    <text evidence="4 19">Belongs to the CobS family.</text>
</comment>
<evidence type="ECO:0000256" key="10">
    <source>
        <dbReference type="ARBA" id="ARBA00022692"/>
    </source>
</evidence>
<evidence type="ECO:0000256" key="18">
    <source>
        <dbReference type="ARBA" id="ARBA00049504"/>
    </source>
</evidence>
<keyword evidence="10 19" id="KW-0812">Transmembrane</keyword>
<feature type="transmembrane region" description="Helical" evidence="19">
    <location>
        <begin position="186"/>
        <end position="203"/>
    </location>
</feature>
<sequence length="257" mass="26159">MSDRAPLWAPPLLALQFLTRLPVPPLARLSAAQAGDGLARAMAWLPLVGSLIGLVTAGVFVAAGMVWPVLVAAVLALVVEALLTGAFHEDAVADFCDAFGGTAQGDEARRIMRDSRIGSYGALGLGLLVLLRLAAMTALPPALAIVAIVSAATFGRLCAVMLAALVPPVASGAGMAVRMAGARRGTVIPALLLALPGIVPIAWLRPWAMVGTALAGAVFLLWLAAFLRRRIGGSTGDCLGFAAYAGQIILLLAVAAG</sequence>
<comment type="cofactor">
    <cofactor evidence="1 19">
        <name>Mg(2+)</name>
        <dbReference type="ChEBI" id="CHEBI:18420"/>
    </cofactor>
</comment>
<evidence type="ECO:0000256" key="9">
    <source>
        <dbReference type="ARBA" id="ARBA00022679"/>
    </source>
</evidence>
<dbReference type="PANTHER" id="PTHR34148:SF1">
    <property type="entry name" value="ADENOSYLCOBINAMIDE-GDP RIBAZOLETRANSFERASE"/>
    <property type="match status" value="1"/>
</dbReference>
<evidence type="ECO:0000256" key="7">
    <source>
        <dbReference type="ARBA" id="ARBA00022475"/>
    </source>
</evidence>
<accession>A0ABU9XSX4</accession>
<evidence type="ECO:0000256" key="2">
    <source>
        <dbReference type="ARBA" id="ARBA00004651"/>
    </source>
</evidence>
<evidence type="ECO:0000256" key="8">
    <source>
        <dbReference type="ARBA" id="ARBA00022573"/>
    </source>
</evidence>
<dbReference type="RefSeq" id="WP_345864406.1">
    <property type="nucleotide sequence ID" value="NZ_JBDIMF010000003.1"/>
</dbReference>
<reference evidence="20 21" key="1">
    <citation type="submission" date="2024-05" db="EMBL/GenBank/DDBJ databases">
        <authorList>
            <person name="Liu Q."/>
            <person name="Xin Y.-H."/>
        </authorList>
    </citation>
    <scope>NUCLEOTIDE SEQUENCE [LARGE SCALE GENOMIC DNA]</scope>
    <source>
        <strain evidence="20 21">CGMCC 1.15349</strain>
    </source>
</reference>
<dbReference type="GO" id="GO:0051073">
    <property type="term" value="F:adenosylcobinamide-GDP ribazoletransferase activity"/>
    <property type="evidence" value="ECO:0007669"/>
    <property type="project" value="UniProtKB-EC"/>
</dbReference>
<feature type="transmembrane region" description="Helical" evidence="19">
    <location>
        <begin position="47"/>
        <end position="79"/>
    </location>
</feature>
<evidence type="ECO:0000313" key="21">
    <source>
        <dbReference type="Proteomes" id="UP001404104"/>
    </source>
</evidence>
<gene>
    <name evidence="19 20" type="primary">cobS</name>
    <name evidence="20" type="ORF">ABC969_09255</name>
</gene>
<evidence type="ECO:0000256" key="11">
    <source>
        <dbReference type="ARBA" id="ARBA00022842"/>
    </source>
</evidence>
<dbReference type="EC" id="2.7.8.26" evidence="5 19"/>
<protein>
    <recommendedName>
        <fullName evidence="6 19">Adenosylcobinamide-GDP ribazoletransferase</fullName>
        <ecNumber evidence="5 19">2.7.8.26</ecNumber>
    </recommendedName>
    <alternativeName>
        <fullName evidence="16 19">Cobalamin synthase</fullName>
    </alternativeName>
    <alternativeName>
        <fullName evidence="15 19">Cobalamin-5'-phosphate synthase</fullName>
    </alternativeName>
</protein>
<comment type="catalytic activity">
    <reaction evidence="17 19">
        <text>alpha-ribazole + adenosylcob(III)inamide-GDP = adenosylcob(III)alamin + GMP + H(+)</text>
        <dbReference type="Rhea" id="RHEA:16049"/>
        <dbReference type="ChEBI" id="CHEBI:10329"/>
        <dbReference type="ChEBI" id="CHEBI:15378"/>
        <dbReference type="ChEBI" id="CHEBI:18408"/>
        <dbReference type="ChEBI" id="CHEBI:58115"/>
        <dbReference type="ChEBI" id="CHEBI:60487"/>
        <dbReference type="EC" id="2.7.8.26"/>
    </reaction>
</comment>
<evidence type="ECO:0000256" key="3">
    <source>
        <dbReference type="ARBA" id="ARBA00004663"/>
    </source>
</evidence>
<keyword evidence="8 19" id="KW-0169">Cobalamin biosynthesis</keyword>
<evidence type="ECO:0000256" key="6">
    <source>
        <dbReference type="ARBA" id="ARBA00015850"/>
    </source>
</evidence>
<keyword evidence="9 19" id="KW-0808">Transferase</keyword>
<proteinExistence type="inferred from homology"/>
<keyword evidence="21" id="KW-1185">Reference proteome</keyword>
<dbReference type="EMBL" id="JBDIMF010000003">
    <property type="protein sequence ID" value="MEN2786602.1"/>
    <property type="molecule type" value="Genomic_DNA"/>
</dbReference>
<comment type="function">
    <text evidence="14 19">Joins adenosylcobinamide-GDP and alpha-ribazole to generate adenosylcobalamin (Ado-cobalamin). Also synthesizes adenosylcobalamin 5'-phosphate from adenosylcobinamide-GDP and alpha-ribazole 5'-phosphate.</text>
</comment>
<feature type="transmembrane region" description="Helical" evidence="19">
    <location>
        <begin position="117"/>
        <end position="136"/>
    </location>
</feature>
<dbReference type="Pfam" id="PF02654">
    <property type="entry name" value="CobS"/>
    <property type="match status" value="1"/>
</dbReference>
<evidence type="ECO:0000256" key="15">
    <source>
        <dbReference type="ARBA" id="ARBA00032605"/>
    </source>
</evidence>
<dbReference type="HAMAP" id="MF_00719">
    <property type="entry name" value="CobS"/>
    <property type="match status" value="1"/>
</dbReference>
<keyword evidence="7 19" id="KW-1003">Cell membrane</keyword>
<dbReference type="InterPro" id="IPR003805">
    <property type="entry name" value="CobS"/>
</dbReference>
<name>A0ABU9XSX4_9SPHN</name>
<feature type="transmembrane region" description="Helical" evidence="19">
    <location>
        <begin position="142"/>
        <end position="166"/>
    </location>
</feature>
<dbReference type="NCBIfam" id="TIGR00317">
    <property type="entry name" value="cobS"/>
    <property type="match status" value="1"/>
</dbReference>
<keyword evidence="13 19" id="KW-0472">Membrane</keyword>
<evidence type="ECO:0000256" key="4">
    <source>
        <dbReference type="ARBA" id="ARBA00010561"/>
    </source>
</evidence>
<evidence type="ECO:0000256" key="19">
    <source>
        <dbReference type="HAMAP-Rule" id="MF_00719"/>
    </source>
</evidence>
<dbReference type="Proteomes" id="UP001404104">
    <property type="component" value="Unassembled WGS sequence"/>
</dbReference>
<evidence type="ECO:0000313" key="20">
    <source>
        <dbReference type="EMBL" id="MEN2786602.1"/>
    </source>
</evidence>
<dbReference type="PANTHER" id="PTHR34148">
    <property type="entry name" value="ADENOSYLCOBINAMIDE-GDP RIBAZOLETRANSFERASE"/>
    <property type="match status" value="1"/>
</dbReference>
<comment type="subcellular location">
    <subcellularLocation>
        <location evidence="2 19">Cell membrane</location>
        <topology evidence="2 19">Multi-pass membrane protein</topology>
    </subcellularLocation>
</comment>
<evidence type="ECO:0000256" key="14">
    <source>
        <dbReference type="ARBA" id="ARBA00025228"/>
    </source>
</evidence>
<evidence type="ECO:0000256" key="17">
    <source>
        <dbReference type="ARBA" id="ARBA00048623"/>
    </source>
</evidence>
<keyword evidence="11 19" id="KW-0460">Magnesium</keyword>
<evidence type="ECO:0000256" key="16">
    <source>
        <dbReference type="ARBA" id="ARBA00032853"/>
    </source>
</evidence>
<feature type="transmembrane region" description="Helical" evidence="19">
    <location>
        <begin position="239"/>
        <end position="256"/>
    </location>
</feature>
<evidence type="ECO:0000256" key="5">
    <source>
        <dbReference type="ARBA" id="ARBA00013200"/>
    </source>
</evidence>
<organism evidence="20 21">
    <name type="scientific">Sphingomonas qilianensis</name>
    <dbReference type="NCBI Taxonomy" id="1736690"/>
    <lineage>
        <taxon>Bacteria</taxon>
        <taxon>Pseudomonadati</taxon>
        <taxon>Pseudomonadota</taxon>
        <taxon>Alphaproteobacteria</taxon>
        <taxon>Sphingomonadales</taxon>
        <taxon>Sphingomonadaceae</taxon>
        <taxon>Sphingomonas</taxon>
    </lineage>
</organism>
<comment type="catalytic activity">
    <reaction evidence="18 19">
        <text>alpha-ribazole 5'-phosphate + adenosylcob(III)inamide-GDP = adenosylcob(III)alamin 5'-phosphate + GMP + H(+)</text>
        <dbReference type="Rhea" id="RHEA:23560"/>
        <dbReference type="ChEBI" id="CHEBI:15378"/>
        <dbReference type="ChEBI" id="CHEBI:57918"/>
        <dbReference type="ChEBI" id="CHEBI:58115"/>
        <dbReference type="ChEBI" id="CHEBI:60487"/>
        <dbReference type="ChEBI" id="CHEBI:60493"/>
        <dbReference type="EC" id="2.7.8.26"/>
    </reaction>
</comment>
<keyword evidence="12 19" id="KW-1133">Transmembrane helix</keyword>
<comment type="caution">
    <text evidence="20">The sequence shown here is derived from an EMBL/GenBank/DDBJ whole genome shotgun (WGS) entry which is preliminary data.</text>
</comment>
<evidence type="ECO:0000256" key="1">
    <source>
        <dbReference type="ARBA" id="ARBA00001946"/>
    </source>
</evidence>
<feature type="transmembrane region" description="Helical" evidence="19">
    <location>
        <begin position="209"/>
        <end position="227"/>
    </location>
</feature>
<evidence type="ECO:0000256" key="13">
    <source>
        <dbReference type="ARBA" id="ARBA00023136"/>
    </source>
</evidence>
<evidence type="ECO:0000256" key="12">
    <source>
        <dbReference type="ARBA" id="ARBA00022989"/>
    </source>
</evidence>
<comment type="pathway">
    <text evidence="3 19">Cofactor biosynthesis; adenosylcobalamin biosynthesis; adenosylcobalamin from cob(II)yrinate a,c-diamide: step 7/7.</text>
</comment>